<dbReference type="EMBL" id="DAAHMM010000004">
    <property type="protein sequence ID" value="HAB6612455.1"/>
    <property type="molecule type" value="Genomic_DNA"/>
</dbReference>
<name>A0A737K8I5_SALET</name>
<dbReference type="PROSITE" id="PS51301">
    <property type="entry name" value="KILA_N"/>
    <property type="match status" value="1"/>
</dbReference>
<sequence length="189" mass="20704">MRKGLVALLLYLRNQDVTDLIEKYSSADISAVKTINGGTARGTYAIEPLVYAYASYLSNEFYKEVVDIRLDSEGRINMNDIHDAASIGRDANWKARKAPAKYLRSNKAKTLINNVKSSSGQICPVETKEGGNGGGTYAMLDILLAYAAWIDAEFYVTVAKTFGNVARGDVEAAEQETIVASCSSIRFRK</sequence>
<dbReference type="InterPro" id="IPR018004">
    <property type="entry name" value="KilA/APSES_HTH"/>
</dbReference>
<dbReference type="SMART" id="SM01252">
    <property type="entry name" value="KilA-N"/>
    <property type="match status" value="1"/>
</dbReference>
<gene>
    <name evidence="3" type="ORF">GNB42_001953</name>
    <name evidence="2" type="ORF">GNB54_001355</name>
</gene>
<protein>
    <submittedName>
        <fullName evidence="3">KilA-N domain-containing protein</fullName>
    </submittedName>
</protein>
<dbReference type="AlphaFoldDB" id="A0A737K8I5"/>
<organism evidence="3">
    <name type="scientific">Salmonella enterica subsp. enterica serovar Paratyphi C</name>
    <dbReference type="NCBI Taxonomy" id="57046"/>
    <lineage>
        <taxon>Bacteria</taxon>
        <taxon>Pseudomonadati</taxon>
        <taxon>Pseudomonadota</taxon>
        <taxon>Gammaproteobacteria</taxon>
        <taxon>Enterobacterales</taxon>
        <taxon>Enterobacteriaceae</taxon>
        <taxon>Salmonella</taxon>
    </lineage>
</organism>
<comment type="caution">
    <text evidence="3">The sequence shown here is derived from an EMBL/GenBank/DDBJ whole genome shotgun (WGS) entry which is preliminary data.</text>
</comment>
<feature type="domain" description="KilA-N" evidence="1">
    <location>
        <begin position="55"/>
        <end position="165"/>
    </location>
</feature>
<dbReference type="InterPro" id="IPR017880">
    <property type="entry name" value="KilA_N"/>
</dbReference>
<reference evidence="3" key="1">
    <citation type="journal article" date="2018" name="Genome Biol.">
        <title>SKESA: strategic k-mer extension for scrupulous assemblies.</title>
        <authorList>
            <person name="Souvorov A."/>
            <person name="Agarwala R."/>
            <person name="Lipman D.J."/>
        </authorList>
    </citation>
    <scope>NUCLEOTIDE SEQUENCE</scope>
    <source>
        <strain evidence="3">IP 2/88</strain>
        <strain evidence="2">IP 33 K</strain>
    </source>
</reference>
<proteinExistence type="predicted"/>
<evidence type="ECO:0000259" key="1">
    <source>
        <dbReference type="PROSITE" id="PS51301"/>
    </source>
</evidence>
<evidence type="ECO:0000313" key="2">
    <source>
        <dbReference type="EMBL" id="HAB6612455.1"/>
    </source>
</evidence>
<dbReference type="EMBL" id="DAATGT010000005">
    <property type="protein sequence ID" value="HAE8319362.1"/>
    <property type="molecule type" value="Genomic_DNA"/>
</dbReference>
<accession>A0A737K8I5</accession>
<reference evidence="3" key="2">
    <citation type="submission" date="2018-07" db="EMBL/GenBank/DDBJ databases">
        <authorList>
            <consortium name="NCBI Pathogen Detection Project"/>
        </authorList>
    </citation>
    <scope>NUCLEOTIDE SEQUENCE</scope>
    <source>
        <strain evidence="3">IP 2/88</strain>
        <strain evidence="2">IP 33 K</strain>
    </source>
</reference>
<dbReference type="Pfam" id="PF04383">
    <property type="entry name" value="KilA-N"/>
    <property type="match status" value="1"/>
</dbReference>
<evidence type="ECO:0000313" key="3">
    <source>
        <dbReference type="EMBL" id="HAE8319362.1"/>
    </source>
</evidence>